<evidence type="ECO:0008006" key="4">
    <source>
        <dbReference type="Google" id="ProtNLM"/>
    </source>
</evidence>
<feature type="signal peptide" evidence="1">
    <location>
        <begin position="1"/>
        <end position="22"/>
    </location>
</feature>
<evidence type="ECO:0000256" key="1">
    <source>
        <dbReference type="SAM" id="SignalP"/>
    </source>
</evidence>
<dbReference type="AlphaFoldDB" id="A0A2H9URC9"/>
<dbReference type="EMBL" id="PGOZ01000001">
    <property type="protein sequence ID" value="PJI34244.1"/>
    <property type="molecule type" value="Genomic_DNA"/>
</dbReference>
<feature type="chain" id="PRO_5014159597" description="DUF1311 domain-containing protein" evidence="1">
    <location>
        <begin position="23"/>
        <end position="122"/>
    </location>
</feature>
<dbReference type="RefSeq" id="WP_100357165.1">
    <property type="nucleotide sequence ID" value="NZ_PGOZ01000001.1"/>
</dbReference>
<sequence length="122" mass="13809">MLKKSSFICAGLLFLLNSMVFAEPLSQSAYDQFILEQTKIVNETEHILDEDDPKADAKTQRQAFCNRLKAYQGIQKVSEENNSLDMAPMMAMVAKSFLDRQDQSLSKSGMTTTVFCKNRDVE</sequence>
<dbReference type="Proteomes" id="UP000242351">
    <property type="component" value="Unassembled WGS sequence"/>
</dbReference>
<reference evidence="2 3" key="1">
    <citation type="submission" date="2017-11" db="EMBL/GenBank/DDBJ databases">
        <authorList>
            <person name="Han C.G."/>
        </authorList>
    </citation>
    <scope>NUCLEOTIDE SEQUENCE [LARGE SCALE GENOMIC DNA]</scope>
    <source>
        <strain evidence="2 3">ANC 5347</strain>
    </source>
</reference>
<reference evidence="2 3" key="2">
    <citation type="submission" date="2017-12" db="EMBL/GenBank/DDBJ databases">
        <title>Revising the taxonomy of the Acinetobacter lwoffii group: the description of Acinetobacter pseudolwoffii sp. nov. and emended description of Acinetobacter lwoffii.</title>
        <authorList>
            <person name="Nemec A."/>
        </authorList>
    </citation>
    <scope>NUCLEOTIDE SEQUENCE [LARGE SCALE GENOMIC DNA]</scope>
    <source>
        <strain evidence="2 3">ANC 5347</strain>
    </source>
</reference>
<comment type="caution">
    <text evidence="2">The sequence shown here is derived from an EMBL/GenBank/DDBJ whole genome shotgun (WGS) entry which is preliminary data.</text>
</comment>
<protein>
    <recommendedName>
        <fullName evidence="4">DUF1311 domain-containing protein</fullName>
    </recommendedName>
</protein>
<proteinExistence type="predicted"/>
<evidence type="ECO:0000313" key="2">
    <source>
        <dbReference type="EMBL" id="PJI34244.1"/>
    </source>
</evidence>
<keyword evidence="1" id="KW-0732">Signal</keyword>
<evidence type="ECO:0000313" key="3">
    <source>
        <dbReference type="Proteomes" id="UP000242351"/>
    </source>
</evidence>
<name>A0A2H9URC9_9GAMM</name>
<gene>
    <name evidence="2" type="ORF">CU320_02615</name>
</gene>
<accession>A0A2H9URC9</accession>
<organism evidence="2 3">
    <name type="scientific">Acinetobacter pseudolwoffii</name>
    <dbReference type="NCBI Taxonomy" id="2053287"/>
    <lineage>
        <taxon>Bacteria</taxon>
        <taxon>Pseudomonadati</taxon>
        <taxon>Pseudomonadota</taxon>
        <taxon>Gammaproteobacteria</taxon>
        <taxon>Moraxellales</taxon>
        <taxon>Moraxellaceae</taxon>
        <taxon>Acinetobacter</taxon>
    </lineage>
</organism>